<dbReference type="Proteomes" id="UP000033710">
    <property type="component" value="Unassembled WGS sequence"/>
</dbReference>
<dbReference type="OrthoDB" id="10330882at2759"/>
<dbReference type="AlphaFoldDB" id="A0A0F2MGW1"/>
<accession>A0A0F2MGW1</accession>
<evidence type="ECO:0000256" key="1">
    <source>
        <dbReference type="SAM" id="MobiDB-lite"/>
    </source>
</evidence>
<comment type="caution">
    <text evidence="2">The sequence shown here is derived from an EMBL/GenBank/DDBJ whole genome shotgun (WGS) entry which is preliminary data.</text>
</comment>
<dbReference type="EMBL" id="AXCR01000004">
    <property type="protein sequence ID" value="KJR88075.1"/>
    <property type="molecule type" value="Genomic_DNA"/>
</dbReference>
<reference evidence="2 3" key="1">
    <citation type="journal article" date="2014" name="BMC Genomics">
        <title>Comparative genomics of the major fungal agents of human and animal Sporotrichosis: Sporothrix schenckii and Sporothrix brasiliensis.</title>
        <authorList>
            <person name="Teixeira M.M."/>
            <person name="de Almeida L.G."/>
            <person name="Kubitschek-Barreira P."/>
            <person name="Alves F.L."/>
            <person name="Kioshima E.S."/>
            <person name="Abadio A.K."/>
            <person name="Fernandes L."/>
            <person name="Derengowski L.S."/>
            <person name="Ferreira K.S."/>
            <person name="Souza R.C."/>
            <person name="Ruiz J.C."/>
            <person name="de Andrade N.C."/>
            <person name="Paes H.C."/>
            <person name="Nicola A.M."/>
            <person name="Albuquerque P."/>
            <person name="Gerber A.L."/>
            <person name="Martins V.P."/>
            <person name="Peconick L.D."/>
            <person name="Neto A.V."/>
            <person name="Chaucanez C.B."/>
            <person name="Silva P.A."/>
            <person name="Cunha O.L."/>
            <person name="de Oliveira F.F."/>
            <person name="dos Santos T.C."/>
            <person name="Barros A.L."/>
            <person name="Soares M.A."/>
            <person name="de Oliveira L.M."/>
            <person name="Marini M.M."/>
            <person name="Villalobos-Duno H."/>
            <person name="Cunha M.M."/>
            <person name="de Hoog S."/>
            <person name="da Silveira J.F."/>
            <person name="Henrissat B."/>
            <person name="Nino-Vega G.A."/>
            <person name="Cisalpino P.S."/>
            <person name="Mora-Montes H.M."/>
            <person name="Almeida S.R."/>
            <person name="Stajich J.E."/>
            <person name="Lopes-Bezerra L.M."/>
            <person name="Vasconcelos A.T."/>
            <person name="Felipe M.S."/>
        </authorList>
    </citation>
    <scope>NUCLEOTIDE SEQUENCE [LARGE SCALE GENOMIC DNA]</scope>
    <source>
        <strain evidence="2 3">1099-18</strain>
    </source>
</reference>
<proteinExistence type="predicted"/>
<dbReference type="RefSeq" id="XP_016590751.1">
    <property type="nucleotide sequence ID" value="XM_016734403.1"/>
</dbReference>
<evidence type="ECO:0000313" key="3">
    <source>
        <dbReference type="Proteomes" id="UP000033710"/>
    </source>
</evidence>
<organism evidence="2 3">
    <name type="scientific">Sporothrix schenckii 1099-18</name>
    <dbReference type="NCBI Taxonomy" id="1397361"/>
    <lineage>
        <taxon>Eukaryota</taxon>
        <taxon>Fungi</taxon>
        <taxon>Dikarya</taxon>
        <taxon>Ascomycota</taxon>
        <taxon>Pezizomycotina</taxon>
        <taxon>Sordariomycetes</taxon>
        <taxon>Sordariomycetidae</taxon>
        <taxon>Ophiostomatales</taxon>
        <taxon>Ophiostomataceae</taxon>
        <taxon>Sporothrix</taxon>
    </lineage>
</organism>
<dbReference type="KEGG" id="ssck:SPSK_07746"/>
<sequence>MGRALPLPNHPDVYDKIIGTFELLDQTTSIKKVLADIFIHGYSPHFRSTRQLSTMTDSRFTGPGIFWISSNTNDEAVFPYDDFASWYEDVHIPDVIHADPSQPLPMARRYQAVSATEAPTATPGANPFLVVYKLPTLAFVASAAFRGIPLHHETLPEGGPIARFASFRGRFARHIGSWAGGGSATGALLLSEVLALGEGEQDQPPGDATSPSWYHNAYMPHVAALSGWQRSTRFAVVMENEIGGDKAPPPPGVGPPSTLPKGRPSRWLTLHEFDEAKTDVDDVTSELKTSLMGMLSVDVDFIEVLPYRLVRTYGDEAVAFADGNEAGLWREREGLREVGMAR</sequence>
<dbReference type="GeneID" id="27669680"/>
<name>A0A0F2MGW1_SPOSC</name>
<feature type="region of interest" description="Disordered" evidence="1">
    <location>
        <begin position="242"/>
        <end position="263"/>
    </location>
</feature>
<reference evidence="2 3" key="2">
    <citation type="journal article" date="2015" name="Eukaryot. Cell">
        <title>Asexual propagation of a virulent clone complex in a human and feline outbreak of sporotrichosis.</title>
        <authorList>
            <person name="Teixeira Mde M."/>
            <person name="Rodrigues A.M."/>
            <person name="Tsui C.K."/>
            <person name="de Almeida L.G."/>
            <person name="Van Diepeningen A.D."/>
            <person name="van den Ende B.G."/>
            <person name="Fernandes G.F."/>
            <person name="Kano R."/>
            <person name="Hamelin R.C."/>
            <person name="Lopes-Bezerra L.M."/>
            <person name="Vasconcelos A.T."/>
            <person name="de Hoog S."/>
            <person name="de Camargo Z.P."/>
            <person name="Felipe M.S."/>
        </authorList>
    </citation>
    <scope>NUCLEOTIDE SEQUENCE [LARGE SCALE GENOMIC DNA]</scope>
    <source>
        <strain evidence="2 3">1099-18</strain>
    </source>
</reference>
<dbReference type="VEuPathDB" id="FungiDB:SPSK_07746"/>
<feature type="compositionally biased region" description="Pro residues" evidence="1">
    <location>
        <begin position="247"/>
        <end position="258"/>
    </location>
</feature>
<protein>
    <submittedName>
        <fullName evidence="2">Uncharacterized protein</fullName>
    </submittedName>
</protein>
<gene>
    <name evidence="2" type="ORF">SPSK_07746</name>
</gene>
<evidence type="ECO:0000313" key="2">
    <source>
        <dbReference type="EMBL" id="KJR88075.1"/>
    </source>
</evidence>